<name>A0A8I6REX3_CIMLE</name>
<dbReference type="InterPro" id="IPR018114">
    <property type="entry name" value="TRYPSIN_HIS"/>
</dbReference>
<dbReference type="AlphaFoldDB" id="A0A8I6REX3"/>
<evidence type="ECO:0000256" key="3">
    <source>
        <dbReference type="SAM" id="SignalP"/>
    </source>
</evidence>
<evidence type="ECO:0000313" key="6">
    <source>
        <dbReference type="Proteomes" id="UP000494040"/>
    </source>
</evidence>
<reference evidence="5" key="1">
    <citation type="submission" date="2022-01" db="UniProtKB">
        <authorList>
            <consortium name="EnsemblMetazoa"/>
        </authorList>
    </citation>
    <scope>IDENTIFICATION</scope>
</reference>
<feature type="domain" description="Peptidase S1" evidence="4">
    <location>
        <begin position="29"/>
        <end position="279"/>
    </location>
</feature>
<accession>A0A8I6REX3</accession>
<dbReference type="InterPro" id="IPR051487">
    <property type="entry name" value="Ser/Thr_Proteases_Immune/Dev"/>
</dbReference>
<dbReference type="SUPFAM" id="SSF50494">
    <property type="entry name" value="Trypsin-like serine proteases"/>
    <property type="match status" value="1"/>
</dbReference>
<feature type="signal peptide" evidence="3">
    <location>
        <begin position="1"/>
        <end position="23"/>
    </location>
</feature>
<dbReference type="KEGG" id="clec:106662375"/>
<evidence type="ECO:0000313" key="5">
    <source>
        <dbReference type="EnsemblMetazoa" id="XP_014241921.1"/>
    </source>
</evidence>
<feature type="chain" id="PRO_5035272014" description="Peptidase S1 domain-containing protein" evidence="3">
    <location>
        <begin position="24"/>
        <end position="312"/>
    </location>
</feature>
<dbReference type="PROSITE" id="PS50240">
    <property type="entry name" value="TRYPSIN_DOM"/>
    <property type="match status" value="1"/>
</dbReference>
<sequence length="312" mass="35052">MPKLYFKIFVIFLTITFPYNISCESHGKIKGGRHAKPGEFPFMGLLISPNNEGINMLCGCALVTTTKIVTAGHCLMTWENGRRILNEIEEGEVFFGTIHLKSREGQTSKLKSVKYPKEIRLQEADSVMHDYATAELVTPMVLTDTVKVMQVYSKNKQEFKNGWDELVASKGTCLIIGWGARDFRVENDSFVVTLGASPILKTAVAQPWEEEKCEKYVGLWELSMVPFGEVCLLGVTHGEIILPGDSGSPLMCGDYVWGVCSTMILDDTGTMPFQYLLHWHYLNEFLYPEGAIGSSIRPEISIPLFFIILFLR</sequence>
<dbReference type="EnsemblMetazoa" id="XM_014386435.2">
    <property type="protein sequence ID" value="XP_014241921.1"/>
    <property type="gene ID" value="LOC106662375"/>
</dbReference>
<dbReference type="SMART" id="SM00020">
    <property type="entry name" value="Tryp_SPc"/>
    <property type="match status" value="1"/>
</dbReference>
<organism evidence="5 6">
    <name type="scientific">Cimex lectularius</name>
    <name type="common">Bed bug</name>
    <name type="synonym">Acanthia lectularia</name>
    <dbReference type="NCBI Taxonomy" id="79782"/>
    <lineage>
        <taxon>Eukaryota</taxon>
        <taxon>Metazoa</taxon>
        <taxon>Ecdysozoa</taxon>
        <taxon>Arthropoda</taxon>
        <taxon>Hexapoda</taxon>
        <taxon>Insecta</taxon>
        <taxon>Pterygota</taxon>
        <taxon>Neoptera</taxon>
        <taxon>Paraneoptera</taxon>
        <taxon>Hemiptera</taxon>
        <taxon>Heteroptera</taxon>
        <taxon>Panheteroptera</taxon>
        <taxon>Cimicomorpha</taxon>
        <taxon>Cimicidae</taxon>
        <taxon>Cimex</taxon>
    </lineage>
</organism>
<proteinExistence type="inferred from homology"/>
<evidence type="ECO:0000256" key="1">
    <source>
        <dbReference type="ARBA" id="ARBA00023157"/>
    </source>
</evidence>
<dbReference type="GO" id="GO:0006508">
    <property type="term" value="P:proteolysis"/>
    <property type="evidence" value="ECO:0007669"/>
    <property type="project" value="InterPro"/>
</dbReference>
<dbReference type="GO" id="GO:0004252">
    <property type="term" value="F:serine-type endopeptidase activity"/>
    <property type="evidence" value="ECO:0007669"/>
    <property type="project" value="InterPro"/>
</dbReference>
<dbReference type="GeneID" id="106662375"/>
<dbReference type="Proteomes" id="UP000494040">
    <property type="component" value="Unassembled WGS sequence"/>
</dbReference>
<keyword evidence="6" id="KW-1185">Reference proteome</keyword>
<dbReference type="InterPro" id="IPR001254">
    <property type="entry name" value="Trypsin_dom"/>
</dbReference>
<dbReference type="PANTHER" id="PTHR24256">
    <property type="entry name" value="TRYPTASE-RELATED"/>
    <property type="match status" value="1"/>
</dbReference>
<dbReference type="RefSeq" id="XP_014241921.1">
    <property type="nucleotide sequence ID" value="XM_014386435.2"/>
</dbReference>
<keyword evidence="3" id="KW-0732">Signal</keyword>
<protein>
    <recommendedName>
        <fullName evidence="4">Peptidase S1 domain-containing protein</fullName>
    </recommendedName>
</protein>
<evidence type="ECO:0000259" key="4">
    <source>
        <dbReference type="PROSITE" id="PS50240"/>
    </source>
</evidence>
<comment type="similarity">
    <text evidence="2">Belongs to the peptidase S1 family. CLIP subfamily.</text>
</comment>
<keyword evidence="1" id="KW-1015">Disulfide bond</keyword>
<dbReference type="OrthoDB" id="6755574at2759"/>
<evidence type="ECO:0000256" key="2">
    <source>
        <dbReference type="ARBA" id="ARBA00024195"/>
    </source>
</evidence>
<dbReference type="InterPro" id="IPR043504">
    <property type="entry name" value="Peptidase_S1_PA_chymotrypsin"/>
</dbReference>
<dbReference type="Pfam" id="PF00089">
    <property type="entry name" value="Trypsin"/>
    <property type="match status" value="1"/>
</dbReference>
<dbReference type="PROSITE" id="PS00134">
    <property type="entry name" value="TRYPSIN_HIS"/>
    <property type="match status" value="1"/>
</dbReference>
<dbReference type="InterPro" id="IPR009003">
    <property type="entry name" value="Peptidase_S1_PA"/>
</dbReference>
<dbReference type="Gene3D" id="2.40.10.10">
    <property type="entry name" value="Trypsin-like serine proteases"/>
    <property type="match status" value="1"/>
</dbReference>